<evidence type="ECO:0008006" key="4">
    <source>
        <dbReference type="Google" id="ProtNLM"/>
    </source>
</evidence>
<dbReference type="EMBL" id="CP000352">
    <property type="protein sequence ID" value="ABF09123.1"/>
    <property type="molecule type" value="Genomic_DNA"/>
</dbReference>
<sequence>MSTGPLCQPPQLPYLTPNFAHRPRSALTLPLVLLLATPGTWPAAMAASTVTAAAPASAPVSAPVAPASRPEAVARMVMSLLSYARWPAERETLRLCVDTDARYGGKLMEGGSLSTGRLVQARSVDPLADTLAPECDALYMGAMTDARRKKLTADLVGKPVLVIVEEDFECEVGSMFCLTFRENQVSFRINLDAIARSGIHIHPGVLQLGRRRTPAS</sequence>
<dbReference type="STRING" id="266264.Rmet_2244"/>
<feature type="chain" id="PRO_5004193595" description="YfiR family protein" evidence="1">
    <location>
        <begin position="47"/>
        <end position="216"/>
    </location>
</feature>
<name>Q1LL53_CUPMC</name>
<dbReference type="KEGG" id="rme:Rmet_2244"/>
<dbReference type="RefSeq" id="WP_011516947.1">
    <property type="nucleotide sequence ID" value="NC_007973.1"/>
</dbReference>
<proteinExistence type="predicted"/>
<gene>
    <name evidence="2" type="ordered locus">Rmet_2244</name>
</gene>
<dbReference type="InterPro" id="IPR025293">
    <property type="entry name" value="YfiR/HmsC-like"/>
</dbReference>
<organism evidence="2 3">
    <name type="scientific">Cupriavidus metallidurans (strain ATCC 43123 / DSM 2839 / NBRC 102507 / CH34)</name>
    <name type="common">Ralstonia metallidurans</name>
    <dbReference type="NCBI Taxonomy" id="266264"/>
    <lineage>
        <taxon>Bacteria</taxon>
        <taxon>Pseudomonadati</taxon>
        <taxon>Pseudomonadota</taxon>
        <taxon>Betaproteobacteria</taxon>
        <taxon>Burkholderiales</taxon>
        <taxon>Burkholderiaceae</taxon>
        <taxon>Cupriavidus</taxon>
    </lineage>
</organism>
<feature type="signal peptide" evidence="1">
    <location>
        <begin position="1"/>
        <end position="46"/>
    </location>
</feature>
<keyword evidence="1" id="KW-0732">Signal</keyword>
<evidence type="ECO:0000313" key="3">
    <source>
        <dbReference type="Proteomes" id="UP000002429"/>
    </source>
</evidence>
<dbReference type="AlphaFoldDB" id="Q1LL53"/>
<dbReference type="Pfam" id="PF13689">
    <property type="entry name" value="DUF4154"/>
    <property type="match status" value="1"/>
</dbReference>
<keyword evidence="3" id="KW-1185">Reference proteome</keyword>
<dbReference type="eggNOG" id="ENOG5032MZ8">
    <property type="taxonomic scope" value="Bacteria"/>
</dbReference>
<evidence type="ECO:0000313" key="2">
    <source>
        <dbReference type="EMBL" id="ABF09123.1"/>
    </source>
</evidence>
<reference evidence="3" key="1">
    <citation type="journal article" date="2010" name="PLoS ONE">
        <title>The complete genome sequence of Cupriavidus metallidurans strain CH34, a master survivalist in harsh and anthropogenic environments.</title>
        <authorList>
            <person name="Janssen P.J."/>
            <person name="Van Houdt R."/>
            <person name="Moors H."/>
            <person name="Monsieurs P."/>
            <person name="Morin N."/>
            <person name="Michaux A."/>
            <person name="Benotmane M.A."/>
            <person name="Leys N."/>
            <person name="Vallaeys T."/>
            <person name="Lapidus A."/>
            <person name="Monchy S."/>
            <person name="Medigue C."/>
            <person name="Taghavi S."/>
            <person name="McCorkle S."/>
            <person name="Dunn J."/>
            <person name="van der Lelie D."/>
            <person name="Mergeay M."/>
        </authorList>
    </citation>
    <scope>NUCLEOTIDE SEQUENCE [LARGE SCALE GENOMIC DNA]</scope>
    <source>
        <strain evidence="3">ATCC 43123 / DSM 2839 / NBRC 102507 / CH34</strain>
    </source>
</reference>
<dbReference type="Proteomes" id="UP000002429">
    <property type="component" value="Chromosome"/>
</dbReference>
<dbReference type="HOGENOM" id="CLU_102469_0_0_4"/>
<protein>
    <recommendedName>
        <fullName evidence="4">YfiR family protein</fullName>
    </recommendedName>
</protein>
<evidence type="ECO:0000256" key="1">
    <source>
        <dbReference type="SAM" id="SignalP"/>
    </source>
</evidence>
<accession>Q1LL53</accession>